<comment type="caution">
    <text evidence="1">The sequence shown here is derived from an EMBL/GenBank/DDBJ whole genome shotgun (WGS) entry which is preliminary data.</text>
</comment>
<protein>
    <submittedName>
        <fullName evidence="1">Uncharacterized protein</fullName>
    </submittedName>
</protein>
<keyword evidence="2" id="KW-1185">Reference proteome</keyword>
<reference evidence="1" key="1">
    <citation type="submission" date="2020-08" db="EMBL/GenBank/DDBJ databases">
        <title>Multicomponent nature underlies the extraordinary mechanical properties of spider dragline silk.</title>
        <authorList>
            <person name="Kono N."/>
            <person name="Nakamura H."/>
            <person name="Mori M."/>
            <person name="Yoshida Y."/>
            <person name="Ohtoshi R."/>
            <person name="Malay A.D."/>
            <person name="Moran D.A.P."/>
            <person name="Tomita M."/>
            <person name="Numata K."/>
            <person name="Arakawa K."/>
        </authorList>
    </citation>
    <scope>NUCLEOTIDE SEQUENCE</scope>
</reference>
<dbReference type="EMBL" id="BMAW01115499">
    <property type="protein sequence ID" value="GFT66348.1"/>
    <property type="molecule type" value="Genomic_DNA"/>
</dbReference>
<dbReference type="AlphaFoldDB" id="A0A8X6PG65"/>
<name>A0A8X6PG65_NEPPI</name>
<gene>
    <name evidence="1" type="ORF">NPIL_670461</name>
</gene>
<dbReference type="Proteomes" id="UP000887013">
    <property type="component" value="Unassembled WGS sequence"/>
</dbReference>
<accession>A0A8X6PG65</accession>
<evidence type="ECO:0000313" key="2">
    <source>
        <dbReference type="Proteomes" id="UP000887013"/>
    </source>
</evidence>
<evidence type="ECO:0000313" key="1">
    <source>
        <dbReference type="EMBL" id="GFT66348.1"/>
    </source>
</evidence>
<organism evidence="1 2">
    <name type="scientific">Nephila pilipes</name>
    <name type="common">Giant wood spider</name>
    <name type="synonym">Nephila maculata</name>
    <dbReference type="NCBI Taxonomy" id="299642"/>
    <lineage>
        <taxon>Eukaryota</taxon>
        <taxon>Metazoa</taxon>
        <taxon>Ecdysozoa</taxon>
        <taxon>Arthropoda</taxon>
        <taxon>Chelicerata</taxon>
        <taxon>Arachnida</taxon>
        <taxon>Araneae</taxon>
        <taxon>Araneomorphae</taxon>
        <taxon>Entelegynae</taxon>
        <taxon>Araneoidea</taxon>
        <taxon>Nephilidae</taxon>
        <taxon>Nephila</taxon>
    </lineage>
</organism>
<sequence>MLNAVFRLNDEAFSNTLKHSLKYLTLTNTLKSPNRARSFSETLNLIQVPKLNSRTLLKNPFSPPIQQSHLIRRTNQIPRSSVSESGLLSGPPILSVRSHTMVTTESNQSASHAGAWTSMTLNTFEHSRESMVVRDLYHCAENNATVQLMLEGKNWKLGTDSGVEM</sequence>
<proteinExistence type="predicted"/>